<evidence type="ECO:0000256" key="5">
    <source>
        <dbReference type="ARBA" id="ARBA00023014"/>
    </source>
</evidence>
<dbReference type="GO" id="GO:0140663">
    <property type="term" value="F:ATP-dependent FeS chaperone activity"/>
    <property type="evidence" value="ECO:0007669"/>
    <property type="project" value="InterPro"/>
</dbReference>
<dbReference type="GO" id="GO:0016226">
    <property type="term" value="P:iron-sulfur cluster assembly"/>
    <property type="evidence" value="ECO:0007669"/>
    <property type="project" value="InterPro"/>
</dbReference>
<reference evidence="7" key="1">
    <citation type="submission" date="2012-02" db="EMBL/GenBank/DDBJ databases">
        <title>Genome sequencing of Giardia lamblia Genotypes A2 and B isolates (DH and GS) and comparative analysis with the genomes of Genotypes A1 and E (WB and Pig).</title>
        <authorList>
            <person name="Adam R."/>
            <person name="Dahlstrom E."/>
            <person name="Martens C."/>
            <person name="Bruno D."/>
            <person name="Barbian K."/>
            <person name="Porcella S.F."/>
            <person name="Nash T."/>
        </authorList>
    </citation>
    <scope>NUCLEOTIDE SEQUENCE</scope>
    <source>
        <strain evidence="7">DH</strain>
    </source>
</reference>
<dbReference type="EMBL" id="AHGT01000012">
    <property type="protein sequence ID" value="ESU38553.1"/>
    <property type="molecule type" value="Genomic_DNA"/>
</dbReference>
<evidence type="ECO:0000256" key="4">
    <source>
        <dbReference type="ARBA" id="ARBA00023004"/>
    </source>
</evidence>
<keyword evidence="2" id="KW-0547">Nucleotide-binding</keyword>
<dbReference type="GO" id="GO:0051536">
    <property type="term" value="F:iron-sulfur cluster binding"/>
    <property type="evidence" value="ECO:0007669"/>
    <property type="project" value="UniProtKB-KW"/>
</dbReference>
<dbReference type="PANTHER" id="PTHR23264">
    <property type="entry name" value="NUCLEOTIDE-BINDING PROTEIN NBP35 YEAST -RELATED"/>
    <property type="match status" value="1"/>
</dbReference>
<dbReference type="InterPro" id="IPR027417">
    <property type="entry name" value="P-loop_NTPase"/>
</dbReference>
<dbReference type="PANTHER" id="PTHR23264:SF19">
    <property type="entry name" value="CYTOSOLIC FE-S CLUSTER ASSEMBLY FACTOR NUBP2"/>
    <property type="match status" value="1"/>
</dbReference>
<dbReference type="VEuPathDB" id="GiardiaDB:DHA2_14604"/>
<dbReference type="GO" id="GO:0005524">
    <property type="term" value="F:ATP binding"/>
    <property type="evidence" value="ECO:0007669"/>
    <property type="project" value="UniProtKB-KW"/>
</dbReference>
<dbReference type="Pfam" id="PF10609">
    <property type="entry name" value="ParA"/>
    <property type="match status" value="2"/>
</dbReference>
<dbReference type="VEuPathDB" id="GiardiaDB:GL50803_0014604"/>
<keyword evidence="5" id="KW-0411">Iron-sulfur</keyword>
<keyword evidence="1" id="KW-0479">Metal-binding</keyword>
<gene>
    <name evidence="6" type="ORF">DHA2_14604</name>
</gene>
<dbReference type="AlphaFoldDB" id="V6THT7"/>
<dbReference type="CDD" id="cd02037">
    <property type="entry name" value="Mrp_NBP35"/>
    <property type="match status" value="1"/>
</dbReference>
<comment type="caution">
    <text evidence="6">The sequence shown here is derived from an EMBL/GenBank/DDBJ whole genome shotgun (WGS) entry which is preliminary data.</text>
</comment>
<dbReference type="GO" id="GO:0046872">
    <property type="term" value="F:metal ion binding"/>
    <property type="evidence" value="ECO:0007669"/>
    <property type="project" value="UniProtKB-KW"/>
</dbReference>
<sequence length="432" mass="47403">VLYYTFPATKQQYGGRAGLKMGDQHKGVPKVDLKDLMDGDIVSEEFIDDYKKVSSCSGNCSSCQDKCKQFFKPKQRFKVSLQEQNVVITAKLMRFDHIIFILSGKGGAGKSTLAIQLAYALAEHYDYKVNLFDADICGPSIPTLTFTQMADTNIFVENLGWDPIPLTDRIHLMSAGYLVGDKDTPIIVDGDGKEEFLREMLFNTNFEFCSPREREEGCKNVLIIDFPPGSSEEHLVMTALVRRCLMSDSMVRLSSSGVLSAGHVNSQDQSSIFGDVGDRLDGAINTHERHEAAKSLLAASAAAGTKKHLPTIYSLIISTPDEVCLSDVRREVLFCRTVGLAVRGLVQNMSGFVCPHCGTNTEIFVPLTGGCERLSAETGIPLLGNLPIDLSLCEAAEEGGSWQDCVSTHGRVGYDKFLEVVRLMLESNEKSV</sequence>
<proteinExistence type="predicted"/>
<dbReference type="Gene3D" id="3.40.50.300">
    <property type="entry name" value="P-loop containing nucleotide triphosphate hydrolases"/>
    <property type="match status" value="1"/>
</dbReference>
<keyword evidence="4" id="KW-0408">Iron</keyword>
<protein>
    <submittedName>
        <fullName evidence="6">ATPase involved in chromosome partitioning</fullName>
    </submittedName>
</protein>
<accession>V6THT7</accession>
<evidence type="ECO:0000256" key="1">
    <source>
        <dbReference type="ARBA" id="ARBA00022723"/>
    </source>
</evidence>
<dbReference type="InterPro" id="IPR019591">
    <property type="entry name" value="Mrp/NBP35_ATP-bd"/>
</dbReference>
<dbReference type="InterPro" id="IPR033756">
    <property type="entry name" value="YlxH/NBP35"/>
</dbReference>
<feature type="non-terminal residue" evidence="6">
    <location>
        <position position="1"/>
    </location>
</feature>
<dbReference type="GO" id="GO:0005829">
    <property type="term" value="C:cytosol"/>
    <property type="evidence" value="ECO:0007669"/>
    <property type="project" value="TreeGrafter"/>
</dbReference>
<dbReference type="VEuPathDB" id="GiardiaDB:QR46_3810"/>
<name>V6THT7_GIAIN</name>
<dbReference type="VEuPathDB" id="GiardiaDB:GL50581_2381"/>
<evidence type="ECO:0000256" key="3">
    <source>
        <dbReference type="ARBA" id="ARBA00022840"/>
    </source>
</evidence>
<evidence type="ECO:0000256" key="2">
    <source>
        <dbReference type="ARBA" id="ARBA00022741"/>
    </source>
</evidence>
<dbReference type="Proteomes" id="UP000018320">
    <property type="component" value="Unassembled WGS sequence"/>
</dbReference>
<keyword evidence="3" id="KW-0067">ATP-binding</keyword>
<organism evidence="6 7">
    <name type="scientific">Giardia intestinalis</name>
    <name type="common">Giardia lamblia</name>
    <dbReference type="NCBI Taxonomy" id="5741"/>
    <lineage>
        <taxon>Eukaryota</taxon>
        <taxon>Metamonada</taxon>
        <taxon>Diplomonadida</taxon>
        <taxon>Hexamitidae</taxon>
        <taxon>Giardiinae</taxon>
        <taxon>Giardia</taxon>
    </lineage>
</organism>
<dbReference type="SUPFAM" id="SSF52540">
    <property type="entry name" value="P-loop containing nucleoside triphosphate hydrolases"/>
    <property type="match status" value="1"/>
</dbReference>
<evidence type="ECO:0000313" key="7">
    <source>
        <dbReference type="Proteomes" id="UP000018320"/>
    </source>
</evidence>
<reference evidence="6 7" key="2">
    <citation type="journal article" date="2013" name="Genome Biol. Evol.">
        <title>Genome sequencing of Giardia lamblia genotypes A2 and B isolates (DH and GS) and comparative analysis with the genomes of genotypes A1 and E (WB and Pig).</title>
        <authorList>
            <person name="Adam R.D."/>
            <person name="Dahlstrom E.W."/>
            <person name="Martens C.A."/>
            <person name="Bruno D.P."/>
            <person name="Barbian K.D."/>
            <person name="Ricklefs S.M."/>
            <person name="Hernandez M.M."/>
            <person name="Narla N.P."/>
            <person name="Patel R.B."/>
            <person name="Porcella S.F."/>
            <person name="Nash T.E."/>
        </authorList>
    </citation>
    <scope>NUCLEOTIDE SEQUENCE [LARGE SCALE GENOMIC DNA]</scope>
    <source>
        <strain evidence="6 7">DH</strain>
    </source>
</reference>
<evidence type="ECO:0000313" key="6">
    <source>
        <dbReference type="EMBL" id="ESU38553.1"/>
    </source>
</evidence>